<dbReference type="AlphaFoldDB" id="A0A914RJB6"/>
<dbReference type="WBParaSite" id="PEQ_0000660901-mRNA-1">
    <property type="protein sequence ID" value="PEQ_0000660901-mRNA-1"/>
    <property type="gene ID" value="PEQ_0000660901"/>
</dbReference>
<organism evidence="2 3">
    <name type="scientific">Parascaris equorum</name>
    <name type="common">Equine roundworm</name>
    <dbReference type="NCBI Taxonomy" id="6256"/>
    <lineage>
        <taxon>Eukaryota</taxon>
        <taxon>Metazoa</taxon>
        <taxon>Ecdysozoa</taxon>
        <taxon>Nematoda</taxon>
        <taxon>Chromadorea</taxon>
        <taxon>Rhabditida</taxon>
        <taxon>Spirurina</taxon>
        <taxon>Ascaridomorpha</taxon>
        <taxon>Ascaridoidea</taxon>
        <taxon>Ascarididae</taxon>
        <taxon>Parascaris</taxon>
    </lineage>
</organism>
<protein>
    <submittedName>
        <fullName evidence="3">Rpn11/EIF3F C-terminal domain-containing protein</fullName>
    </submittedName>
</protein>
<feature type="domain" description="EIF3F/CSN6-like C-terminal" evidence="1">
    <location>
        <begin position="133"/>
        <end position="203"/>
    </location>
</feature>
<dbReference type="PANTHER" id="PTHR10540">
    <property type="entry name" value="EUKARYOTIC TRANSLATION INITIATION FACTOR 3 SUBUNIT F-RELATED"/>
    <property type="match status" value="1"/>
</dbReference>
<dbReference type="GO" id="GO:0000502">
    <property type="term" value="C:proteasome complex"/>
    <property type="evidence" value="ECO:0007669"/>
    <property type="project" value="TreeGrafter"/>
</dbReference>
<dbReference type="Proteomes" id="UP000887564">
    <property type="component" value="Unplaced"/>
</dbReference>
<evidence type="ECO:0000313" key="2">
    <source>
        <dbReference type="Proteomes" id="UP000887564"/>
    </source>
</evidence>
<dbReference type="Pfam" id="PF13012">
    <property type="entry name" value="MitMem_reg"/>
    <property type="match status" value="1"/>
</dbReference>
<keyword evidence="2" id="KW-1185">Reference proteome</keyword>
<reference evidence="3" key="1">
    <citation type="submission" date="2022-11" db="UniProtKB">
        <authorList>
            <consortium name="WormBaseParasite"/>
        </authorList>
    </citation>
    <scope>IDENTIFICATION</scope>
</reference>
<proteinExistence type="predicted"/>
<name>A0A914RJB6_PAREQ</name>
<accession>A0A914RJB6</accession>
<dbReference type="GO" id="GO:0043161">
    <property type="term" value="P:proteasome-mediated ubiquitin-dependent protein catabolic process"/>
    <property type="evidence" value="ECO:0007669"/>
    <property type="project" value="TreeGrafter"/>
</dbReference>
<dbReference type="Gene3D" id="3.40.140.10">
    <property type="entry name" value="Cytidine Deaminase, domain 2"/>
    <property type="match status" value="1"/>
</dbReference>
<dbReference type="InterPro" id="IPR024969">
    <property type="entry name" value="EIF3F/CSN6-like_C"/>
</dbReference>
<sequence>MRKLFLKAQCELSAQQNFGVMRSHVSLICTSTESGSGGGGWLSGHVMCCWVREDWFNATQWLRNYCVERGNDIVINEQLKRFTMNPVLVVIEAEPKDLGLPTEAYIEVQEVHDDGTPPIKTFEHVPSEIGAEEAEEVGVEHLLRDIKDQTAGTLSQRITDQLMGLRGLHGQLLEIQAYLKEVAVGKLPINHAVIYYIQVRLNHVL</sequence>
<evidence type="ECO:0000313" key="3">
    <source>
        <dbReference type="WBParaSite" id="PEQ_0000660901-mRNA-1"/>
    </source>
</evidence>
<evidence type="ECO:0000259" key="1">
    <source>
        <dbReference type="Pfam" id="PF13012"/>
    </source>
</evidence>
<dbReference type="PANTHER" id="PTHR10540:SF7">
    <property type="entry name" value="26S PROTEASOME NON-ATPASE REGULATORY SUBUNIT 7"/>
    <property type="match status" value="1"/>
</dbReference>